<comment type="similarity">
    <text evidence="1">Belongs to the sulfatase family.</text>
</comment>
<dbReference type="Pfam" id="PF00884">
    <property type="entry name" value="Sulfatase"/>
    <property type="match status" value="1"/>
</dbReference>
<dbReference type="FunFam" id="3.40.720.10:FF:000004">
    <property type="entry name" value="Arylsulfatase E"/>
    <property type="match status" value="1"/>
</dbReference>
<dbReference type="PROSITE" id="PS00149">
    <property type="entry name" value="SULFATASE_2"/>
    <property type="match status" value="1"/>
</dbReference>
<dbReference type="SUPFAM" id="SSF53649">
    <property type="entry name" value="Alkaline phosphatase-like"/>
    <property type="match status" value="1"/>
</dbReference>
<dbReference type="GO" id="GO:0046872">
    <property type="term" value="F:metal ion binding"/>
    <property type="evidence" value="ECO:0007669"/>
    <property type="project" value="UniProtKB-KW"/>
</dbReference>
<evidence type="ECO:0000259" key="5">
    <source>
        <dbReference type="Pfam" id="PF00884"/>
    </source>
</evidence>
<organism evidence="6 7">
    <name type="scientific">Cerasicoccus arenae</name>
    <dbReference type="NCBI Taxonomy" id="424488"/>
    <lineage>
        <taxon>Bacteria</taxon>
        <taxon>Pseudomonadati</taxon>
        <taxon>Verrucomicrobiota</taxon>
        <taxon>Opitutia</taxon>
        <taxon>Puniceicoccales</taxon>
        <taxon>Cerasicoccaceae</taxon>
        <taxon>Cerasicoccus</taxon>
    </lineage>
</organism>
<dbReference type="Gene3D" id="3.40.720.10">
    <property type="entry name" value="Alkaline Phosphatase, subunit A"/>
    <property type="match status" value="1"/>
</dbReference>
<reference evidence="6" key="2">
    <citation type="submission" date="2020-09" db="EMBL/GenBank/DDBJ databases">
        <authorList>
            <person name="Sun Q."/>
            <person name="Kim S."/>
        </authorList>
    </citation>
    <scope>NUCLEOTIDE SEQUENCE</scope>
    <source>
        <strain evidence="6">KCTC 12870</strain>
    </source>
</reference>
<dbReference type="Proteomes" id="UP000642829">
    <property type="component" value="Unassembled WGS sequence"/>
</dbReference>
<evidence type="ECO:0000256" key="2">
    <source>
        <dbReference type="ARBA" id="ARBA00022723"/>
    </source>
</evidence>
<evidence type="ECO:0000256" key="1">
    <source>
        <dbReference type="ARBA" id="ARBA00008779"/>
    </source>
</evidence>
<evidence type="ECO:0000313" key="7">
    <source>
        <dbReference type="Proteomes" id="UP000642829"/>
    </source>
</evidence>
<dbReference type="InterPro" id="IPR050738">
    <property type="entry name" value="Sulfatase"/>
</dbReference>
<proteinExistence type="inferred from homology"/>
<comment type="caution">
    <text evidence="6">The sequence shown here is derived from an EMBL/GenBank/DDBJ whole genome shotgun (WGS) entry which is preliminary data.</text>
</comment>
<dbReference type="InterPro" id="IPR024607">
    <property type="entry name" value="Sulfatase_CS"/>
</dbReference>
<dbReference type="Gene3D" id="3.30.1120.10">
    <property type="match status" value="1"/>
</dbReference>
<dbReference type="PROSITE" id="PS00523">
    <property type="entry name" value="SULFATASE_1"/>
    <property type="match status" value="1"/>
</dbReference>
<dbReference type="GO" id="GO:0004065">
    <property type="term" value="F:arylsulfatase activity"/>
    <property type="evidence" value="ECO:0007669"/>
    <property type="project" value="TreeGrafter"/>
</dbReference>
<dbReference type="CDD" id="cd16026">
    <property type="entry name" value="GALNS_like"/>
    <property type="match status" value="1"/>
</dbReference>
<dbReference type="InterPro" id="IPR000917">
    <property type="entry name" value="Sulfatase_N"/>
</dbReference>
<accession>A0A8J3DHM6</accession>
<dbReference type="EMBL" id="BMXG01000019">
    <property type="protein sequence ID" value="GHC08287.1"/>
    <property type="molecule type" value="Genomic_DNA"/>
</dbReference>
<keyword evidence="7" id="KW-1185">Reference proteome</keyword>
<evidence type="ECO:0000256" key="4">
    <source>
        <dbReference type="ARBA" id="ARBA00022837"/>
    </source>
</evidence>
<dbReference type="InterPro" id="IPR017850">
    <property type="entry name" value="Alkaline_phosphatase_core_sf"/>
</dbReference>
<evidence type="ECO:0000313" key="6">
    <source>
        <dbReference type="EMBL" id="GHC08287.1"/>
    </source>
</evidence>
<keyword evidence="3" id="KW-0378">Hydrolase</keyword>
<dbReference type="PANTHER" id="PTHR42693">
    <property type="entry name" value="ARYLSULFATASE FAMILY MEMBER"/>
    <property type="match status" value="1"/>
</dbReference>
<dbReference type="RefSeq" id="WP_189516101.1">
    <property type="nucleotide sequence ID" value="NZ_BMXG01000019.1"/>
</dbReference>
<dbReference type="PANTHER" id="PTHR42693:SF53">
    <property type="entry name" value="ENDO-4-O-SULFATASE"/>
    <property type="match status" value="1"/>
</dbReference>
<gene>
    <name evidence="6" type="ORF">GCM10007047_26920</name>
</gene>
<feature type="domain" description="Sulfatase N-terminal" evidence="5">
    <location>
        <begin position="8"/>
        <end position="316"/>
    </location>
</feature>
<evidence type="ECO:0000256" key="3">
    <source>
        <dbReference type="ARBA" id="ARBA00022801"/>
    </source>
</evidence>
<protein>
    <recommendedName>
        <fullName evidence="5">Sulfatase N-terminal domain-containing protein</fullName>
    </recommendedName>
</protein>
<reference evidence="6" key="1">
    <citation type="journal article" date="2014" name="Int. J. Syst. Evol. Microbiol.">
        <title>Complete genome sequence of Corynebacterium casei LMG S-19264T (=DSM 44701T), isolated from a smear-ripened cheese.</title>
        <authorList>
            <consortium name="US DOE Joint Genome Institute (JGI-PGF)"/>
            <person name="Walter F."/>
            <person name="Albersmeier A."/>
            <person name="Kalinowski J."/>
            <person name="Ruckert C."/>
        </authorList>
    </citation>
    <scope>NUCLEOTIDE SEQUENCE</scope>
    <source>
        <strain evidence="6">KCTC 12870</strain>
    </source>
</reference>
<keyword evidence="4" id="KW-0106">Calcium</keyword>
<sequence>MASEYTRPNIILINCDDLGYGDLGCYGSTVNRTPALDRMAAEGVRFTDFYMASPVCSPSRGAMMTGCYPPRIGFGTFNGRWVLHPGHEVGLNPDETTIAKLLQQEGYASKLVGKWHCGDQPEFLPTSHGFDSYFGIPYSNDMGRQKEDDVNPPLPLLRDKSVIQEQPDQAGITERYVEDCVQFMREKKDQPFFLYLAHMYVHVPIYAPASFMKKSLNGRYGAGVEMVDWATEVLLDELKQLGIDDNTLVIFTSDNGSRARGEGGSNGPLRGHKAQTWEGGQRVPCIMRWPKGIPAGLTSDALCSAMDFYPTLATLGDAKLPTDRIIDGKDIAPLMTQTGAESPHEAFFYYFKNDLEAVRDNEWKLHVFREGEAVDELYNLREDIGESKNVFAKHPEVVARLMKLVDACRADIGDSAVGITGQNNRPIGRIENADTLTHYDPTHPYIIALYDLQDRG</sequence>
<name>A0A8J3DHM6_9BACT</name>
<dbReference type="AlphaFoldDB" id="A0A8J3DHM6"/>
<keyword evidence="2" id="KW-0479">Metal-binding</keyword>